<dbReference type="GO" id="GO:0003676">
    <property type="term" value="F:nucleic acid binding"/>
    <property type="evidence" value="ECO:0007669"/>
    <property type="project" value="InterPro"/>
</dbReference>
<dbReference type="AlphaFoldDB" id="A0A803L330"/>
<dbReference type="Gene3D" id="1.25.70.10">
    <property type="entry name" value="Transcription termination factor 3, mitochondrial"/>
    <property type="match status" value="1"/>
</dbReference>
<comment type="similarity">
    <text evidence="1">Belongs to the mTERF family.</text>
</comment>
<keyword evidence="2" id="KW-0805">Transcription regulation</keyword>
<dbReference type="OMA" id="SPLWCAG"/>
<sequence length="202" mass="23918">MCPEILSLRLHNTAPVFAFLLREVKVPAHHLPRVICRRPRLLVSDVETRLRPTLYFLQSIGIHEVYKHTDLLSASVEDKYLPKIEYFEKVGFAYHDSVSMFRRFPALFCYSVKDNFEPKYNYFVVEMGRDLKELKEFPQYFSFSLEKRIKPRHQCCVERGVCFPLPLMLKMKDEDFRKRLDVCCNSSMPKSNSPLWGLQICK</sequence>
<organism evidence="4 5">
    <name type="scientific">Chenopodium quinoa</name>
    <name type="common">Quinoa</name>
    <dbReference type="NCBI Taxonomy" id="63459"/>
    <lineage>
        <taxon>Eukaryota</taxon>
        <taxon>Viridiplantae</taxon>
        <taxon>Streptophyta</taxon>
        <taxon>Embryophyta</taxon>
        <taxon>Tracheophyta</taxon>
        <taxon>Spermatophyta</taxon>
        <taxon>Magnoliopsida</taxon>
        <taxon>eudicotyledons</taxon>
        <taxon>Gunneridae</taxon>
        <taxon>Pentapetalae</taxon>
        <taxon>Caryophyllales</taxon>
        <taxon>Chenopodiaceae</taxon>
        <taxon>Chenopodioideae</taxon>
        <taxon>Atripliceae</taxon>
        <taxon>Chenopodium</taxon>
    </lineage>
</organism>
<dbReference type="PANTHER" id="PTHR13068">
    <property type="entry name" value="CGI-12 PROTEIN-RELATED"/>
    <property type="match status" value="1"/>
</dbReference>
<dbReference type="InterPro" id="IPR003690">
    <property type="entry name" value="MTERF"/>
</dbReference>
<name>A0A803L330_CHEQI</name>
<reference evidence="4" key="2">
    <citation type="submission" date="2021-03" db="UniProtKB">
        <authorList>
            <consortium name="EnsemblPlants"/>
        </authorList>
    </citation>
    <scope>IDENTIFICATION</scope>
</reference>
<keyword evidence="2" id="KW-0804">Transcription</keyword>
<dbReference type="Gramene" id="AUR62006269-RA">
    <property type="protein sequence ID" value="AUR62006269-RA:cds"/>
    <property type="gene ID" value="AUR62006269"/>
</dbReference>
<dbReference type="GO" id="GO:0006353">
    <property type="term" value="P:DNA-templated transcription termination"/>
    <property type="evidence" value="ECO:0007669"/>
    <property type="project" value="UniProtKB-KW"/>
</dbReference>
<keyword evidence="3" id="KW-0809">Transit peptide</keyword>
<evidence type="ECO:0000256" key="3">
    <source>
        <dbReference type="ARBA" id="ARBA00022946"/>
    </source>
</evidence>
<evidence type="ECO:0000256" key="1">
    <source>
        <dbReference type="ARBA" id="ARBA00007692"/>
    </source>
</evidence>
<evidence type="ECO:0000313" key="5">
    <source>
        <dbReference type="Proteomes" id="UP000596660"/>
    </source>
</evidence>
<dbReference type="FunFam" id="1.25.70.10:FF:000010">
    <property type="entry name" value="Transcription termination factor MTEF1, chloroplastic"/>
    <property type="match status" value="1"/>
</dbReference>
<proteinExistence type="inferred from homology"/>
<protein>
    <submittedName>
        <fullName evidence="4">Uncharacterized protein</fullName>
    </submittedName>
</protein>
<dbReference type="PANTHER" id="PTHR13068:SF46">
    <property type="entry name" value="OS03G0360600 PROTEIN"/>
    <property type="match status" value="1"/>
</dbReference>
<reference evidence="4" key="1">
    <citation type="journal article" date="2017" name="Nature">
        <title>The genome of Chenopodium quinoa.</title>
        <authorList>
            <person name="Jarvis D.E."/>
            <person name="Ho Y.S."/>
            <person name="Lightfoot D.J."/>
            <person name="Schmoeckel S.M."/>
            <person name="Li B."/>
            <person name="Borm T.J.A."/>
            <person name="Ohyanagi H."/>
            <person name="Mineta K."/>
            <person name="Michell C.T."/>
            <person name="Saber N."/>
            <person name="Kharbatia N.M."/>
            <person name="Rupper R.R."/>
            <person name="Sharp A.R."/>
            <person name="Dally N."/>
            <person name="Boughton B.A."/>
            <person name="Woo Y.H."/>
            <person name="Gao G."/>
            <person name="Schijlen E.G.W.M."/>
            <person name="Guo X."/>
            <person name="Momin A.A."/>
            <person name="Negrao S."/>
            <person name="Al-Babili S."/>
            <person name="Gehring C."/>
            <person name="Roessner U."/>
            <person name="Jung C."/>
            <person name="Murphy K."/>
            <person name="Arold S.T."/>
            <person name="Gojobori T."/>
            <person name="van der Linden C.G."/>
            <person name="van Loo E.N."/>
            <person name="Jellen E.N."/>
            <person name="Maughan P.J."/>
            <person name="Tester M."/>
        </authorList>
    </citation>
    <scope>NUCLEOTIDE SEQUENCE [LARGE SCALE GENOMIC DNA]</scope>
    <source>
        <strain evidence="4">cv. PI 614886</strain>
    </source>
</reference>
<accession>A0A803L330</accession>
<evidence type="ECO:0000313" key="4">
    <source>
        <dbReference type="EnsemblPlants" id="AUR62006269-RA:cds"/>
    </source>
</evidence>
<dbReference type="InterPro" id="IPR038538">
    <property type="entry name" value="MTERF_sf"/>
</dbReference>
<dbReference type="SMART" id="SM00733">
    <property type="entry name" value="Mterf"/>
    <property type="match status" value="5"/>
</dbReference>
<evidence type="ECO:0000256" key="2">
    <source>
        <dbReference type="ARBA" id="ARBA00022472"/>
    </source>
</evidence>
<dbReference type="Pfam" id="PF02536">
    <property type="entry name" value="mTERF"/>
    <property type="match status" value="1"/>
</dbReference>
<dbReference type="EnsemblPlants" id="AUR62006269-RA">
    <property type="protein sequence ID" value="AUR62006269-RA:cds"/>
    <property type="gene ID" value="AUR62006269"/>
</dbReference>
<keyword evidence="2" id="KW-0806">Transcription termination</keyword>
<dbReference type="Proteomes" id="UP000596660">
    <property type="component" value="Unplaced"/>
</dbReference>
<keyword evidence="5" id="KW-1185">Reference proteome</keyword>